<comment type="subcellular location">
    <subcellularLocation>
        <location evidence="2">Endoplasmic reticulum lumen</location>
    </subcellularLocation>
</comment>
<dbReference type="AlphaFoldDB" id="A0A177B4F5"/>
<dbReference type="InterPro" id="IPR005792">
    <property type="entry name" value="Prot_disulphide_isomerase"/>
</dbReference>
<feature type="chain" id="PRO_5008056820" description="protein disulfide-isomerase" evidence="10">
    <location>
        <begin position="20"/>
        <end position="596"/>
    </location>
</feature>
<dbReference type="GO" id="GO:0005788">
    <property type="term" value="C:endoplasmic reticulum lumen"/>
    <property type="evidence" value="ECO:0007669"/>
    <property type="project" value="UniProtKB-SubCell"/>
</dbReference>
<evidence type="ECO:0000256" key="10">
    <source>
        <dbReference type="SAM" id="SignalP"/>
    </source>
</evidence>
<dbReference type="GO" id="GO:0003756">
    <property type="term" value="F:protein disulfide isomerase activity"/>
    <property type="evidence" value="ECO:0007669"/>
    <property type="project" value="UniProtKB-EC"/>
</dbReference>
<organism evidence="12 13">
    <name type="scientific">Intoshia linei</name>
    <dbReference type="NCBI Taxonomy" id="1819745"/>
    <lineage>
        <taxon>Eukaryota</taxon>
        <taxon>Metazoa</taxon>
        <taxon>Spiralia</taxon>
        <taxon>Lophotrochozoa</taxon>
        <taxon>Mesozoa</taxon>
        <taxon>Orthonectida</taxon>
        <taxon>Rhopaluridae</taxon>
        <taxon>Intoshia</taxon>
    </lineage>
</organism>
<comment type="catalytic activity">
    <reaction evidence="1">
        <text>Catalyzes the rearrangement of -S-S- bonds in proteins.</text>
        <dbReference type="EC" id="5.3.4.1"/>
    </reaction>
</comment>
<feature type="domain" description="Thioredoxin" evidence="11">
    <location>
        <begin position="424"/>
        <end position="595"/>
    </location>
</feature>
<dbReference type="InterPro" id="IPR013766">
    <property type="entry name" value="Thioredoxin_domain"/>
</dbReference>
<name>A0A177B4F5_9BILA</name>
<dbReference type="PANTHER" id="PTHR18929">
    <property type="entry name" value="PROTEIN DISULFIDE ISOMERASE"/>
    <property type="match status" value="1"/>
</dbReference>
<dbReference type="CDD" id="cd02961">
    <property type="entry name" value="PDI_a_family"/>
    <property type="match status" value="1"/>
</dbReference>
<reference evidence="12 13" key="1">
    <citation type="submission" date="2016-04" db="EMBL/GenBank/DDBJ databases">
        <title>The genome of Intoshia linei affirms orthonectids as highly simplified spiralians.</title>
        <authorList>
            <person name="Mikhailov K.V."/>
            <person name="Slusarev G.S."/>
            <person name="Nikitin M.A."/>
            <person name="Logacheva M.D."/>
            <person name="Penin A."/>
            <person name="Aleoshin V."/>
            <person name="Panchin Y.V."/>
        </authorList>
    </citation>
    <scope>NUCLEOTIDE SEQUENCE [LARGE SCALE GENOMIC DNA]</scope>
    <source>
        <strain evidence="12">Intl2013</strain>
        <tissue evidence="12">Whole animal</tissue>
    </source>
</reference>
<evidence type="ECO:0000256" key="8">
    <source>
        <dbReference type="ARBA" id="ARBA00023235"/>
    </source>
</evidence>
<comment type="similarity">
    <text evidence="3">Belongs to the protein disulfide isomerase family.</text>
</comment>
<evidence type="ECO:0000256" key="2">
    <source>
        <dbReference type="ARBA" id="ARBA00004319"/>
    </source>
</evidence>
<dbReference type="PANTHER" id="PTHR18929:SF210">
    <property type="entry name" value="PROTEIN DISULFIDE-ISOMERASE A4"/>
    <property type="match status" value="1"/>
</dbReference>
<protein>
    <recommendedName>
        <fullName evidence="4">protein disulfide-isomerase</fullName>
        <ecNumber evidence="4">5.3.4.1</ecNumber>
    </recommendedName>
</protein>
<keyword evidence="13" id="KW-1185">Reference proteome</keyword>
<keyword evidence="9" id="KW-0676">Redox-active center</keyword>
<dbReference type="Gene3D" id="3.40.30.10">
    <property type="entry name" value="Glutaredoxin"/>
    <property type="match status" value="5"/>
</dbReference>
<gene>
    <name evidence="12" type="ORF">A3Q56_03101</name>
</gene>
<comment type="caution">
    <text evidence="12">The sequence shown here is derived from an EMBL/GenBank/DDBJ whole genome shotgun (WGS) entry which is preliminary data.</text>
</comment>
<dbReference type="CDD" id="cd02995">
    <property type="entry name" value="PDI_a_PDI_a'_C"/>
    <property type="match status" value="1"/>
</dbReference>
<evidence type="ECO:0000313" key="13">
    <source>
        <dbReference type="Proteomes" id="UP000078046"/>
    </source>
</evidence>
<evidence type="ECO:0000259" key="11">
    <source>
        <dbReference type="PROSITE" id="PS51352"/>
    </source>
</evidence>
<feature type="signal peptide" evidence="10">
    <location>
        <begin position="1"/>
        <end position="19"/>
    </location>
</feature>
<evidence type="ECO:0000313" key="12">
    <source>
        <dbReference type="EMBL" id="OAF69158.1"/>
    </source>
</evidence>
<evidence type="ECO:0000256" key="7">
    <source>
        <dbReference type="ARBA" id="ARBA00022824"/>
    </source>
</evidence>
<keyword evidence="6" id="KW-0677">Repeat</keyword>
<dbReference type="GO" id="GO:0009986">
    <property type="term" value="C:cell surface"/>
    <property type="evidence" value="ECO:0007669"/>
    <property type="project" value="TreeGrafter"/>
</dbReference>
<dbReference type="Pfam" id="PF00085">
    <property type="entry name" value="Thioredoxin"/>
    <property type="match status" value="3"/>
</dbReference>
<evidence type="ECO:0000256" key="5">
    <source>
        <dbReference type="ARBA" id="ARBA00022729"/>
    </source>
</evidence>
<dbReference type="EMBL" id="LWCA01000327">
    <property type="protein sequence ID" value="OAF69158.1"/>
    <property type="molecule type" value="Genomic_DNA"/>
</dbReference>
<keyword evidence="8" id="KW-0413">Isomerase</keyword>
<evidence type="ECO:0000256" key="9">
    <source>
        <dbReference type="ARBA" id="ARBA00023284"/>
    </source>
</evidence>
<feature type="domain" description="Thioredoxin" evidence="11">
    <location>
        <begin position="118"/>
        <end position="240"/>
    </location>
</feature>
<sequence length="596" mass="68917">MKFVLLLQLFFIWGITVDGTELTDKTFKSFIEEHEKVMVMFYAPWCGHCNSMKPAYAEAKEELLKIDNPSYLALVDSTVYKELASEYNVEGYPTIVYFLNGENYKYEGGRTKEDLVEFMTDPKAQDKPVEVTHVKIATTENFYEIINSQPYVVVMFYAPWCGHCKKFLPIFDTSSNRLDHDNVDILLVKVDATVETELANKFAVNSYPTFKQFRQGRHSDFNGPRSSTDEFTDYVKKHAGIASEEITEYSHVPAKISIDTTTVIGLFEHDSSPLYNKYIDASSPIRDQFVFYHTFGEITKKLFSDYKLKKGAASILVIKPKRFTSQYEEDYFVYTDNEALPLTEFLDKHSIPLVGEFTQKTKTYMYKEVKPILFAFMTVDWTKTVQKETQYWRNQVLETAKKFKKLVTFVIIDDTKMSEEASNFGFGDTSYDFNVGILAEGEVKYRLEEELDEWSDETVSDFVEAFLDKKLKPYYKSQRSPLNQGIVKTAVGSTFNEMVVNSGKNVFLKIYAPWCGHCKKLSPKFEKLAKDMKKKEDLIFVQVDTTQNDIPSSLNTDGFPTLFLIKKGSKVEDAIKYDEKMEYEDMKKFINDKLSE</sequence>
<dbReference type="InterPro" id="IPR017937">
    <property type="entry name" value="Thioredoxin_CS"/>
</dbReference>
<dbReference type="PROSITE" id="PS51352">
    <property type="entry name" value="THIOREDOXIN_2"/>
    <property type="match status" value="3"/>
</dbReference>
<evidence type="ECO:0000256" key="6">
    <source>
        <dbReference type="ARBA" id="ARBA00022737"/>
    </source>
</evidence>
<dbReference type="InterPro" id="IPR036249">
    <property type="entry name" value="Thioredoxin-like_sf"/>
</dbReference>
<dbReference type="Pfam" id="PF13848">
    <property type="entry name" value="Thioredoxin_6"/>
    <property type="match status" value="1"/>
</dbReference>
<dbReference type="Proteomes" id="UP000078046">
    <property type="component" value="Unassembled WGS sequence"/>
</dbReference>
<dbReference type="EC" id="5.3.4.1" evidence="4"/>
<keyword evidence="5 10" id="KW-0732">Signal</keyword>
<evidence type="ECO:0000256" key="4">
    <source>
        <dbReference type="ARBA" id="ARBA00012723"/>
    </source>
</evidence>
<dbReference type="PROSITE" id="PS00194">
    <property type="entry name" value="THIOREDOXIN_1"/>
    <property type="match status" value="3"/>
</dbReference>
<dbReference type="OrthoDB" id="427280at2759"/>
<dbReference type="GO" id="GO:0034976">
    <property type="term" value="P:response to endoplasmic reticulum stress"/>
    <property type="evidence" value="ECO:0007669"/>
    <property type="project" value="TreeGrafter"/>
</dbReference>
<evidence type="ECO:0000256" key="1">
    <source>
        <dbReference type="ARBA" id="ARBA00001182"/>
    </source>
</evidence>
<feature type="domain" description="Thioredoxin" evidence="11">
    <location>
        <begin position="1"/>
        <end position="117"/>
    </location>
</feature>
<dbReference type="NCBIfam" id="TIGR01130">
    <property type="entry name" value="ER_PDI_fam"/>
    <property type="match status" value="1"/>
</dbReference>
<evidence type="ECO:0000256" key="3">
    <source>
        <dbReference type="ARBA" id="ARBA00006347"/>
    </source>
</evidence>
<proteinExistence type="inferred from homology"/>
<dbReference type="GO" id="GO:0006457">
    <property type="term" value="P:protein folding"/>
    <property type="evidence" value="ECO:0007669"/>
    <property type="project" value="TreeGrafter"/>
</dbReference>
<keyword evidence="7" id="KW-0256">Endoplasmic reticulum</keyword>
<dbReference type="SUPFAM" id="SSF52833">
    <property type="entry name" value="Thioredoxin-like"/>
    <property type="match status" value="5"/>
</dbReference>
<accession>A0A177B4F5</accession>